<reference evidence="2 3" key="1">
    <citation type="journal article" date="2021" name="Elife">
        <title>Chloroplast acquisition without the gene transfer in kleptoplastic sea slugs, Plakobranchus ocellatus.</title>
        <authorList>
            <person name="Maeda T."/>
            <person name="Takahashi S."/>
            <person name="Yoshida T."/>
            <person name="Shimamura S."/>
            <person name="Takaki Y."/>
            <person name="Nagai Y."/>
            <person name="Toyoda A."/>
            <person name="Suzuki Y."/>
            <person name="Arimoto A."/>
            <person name="Ishii H."/>
            <person name="Satoh N."/>
            <person name="Nishiyama T."/>
            <person name="Hasebe M."/>
            <person name="Maruyama T."/>
            <person name="Minagawa J."/>
            <person name="Obokata J."/>
            <person name="Shigenobu S."/>
        </authorList>
    </citation>
    <scope>NUCLEOTIDE SEQUENCE [LARGE SCALE GENOMIC DNA]</scope>
</reference>
<evidence type="ECO:0000256" key="1">
    <source>
        <dbReference type="SAM" id="Phobius"/>
    </source>
</evidence>
<accession>A0AAV4J7M7</accession>
<dbReference type="Proteomes" id="UP000762676">
    <property type="component" value="Unassembled WGS sequence"/>
</dbReference>
<keyword evidence="3" id="KW-1185">Reference proteome</keyword>
<name>A0AAV4J7M7_9GAST</name>
<keyword evidence="1" id="KW-0472">Membrane</keyword>
<protein>
    <recommendedName>
        <fullName evidence="4">Secreted peptide</fullName>
    </recommendedName>
</protein>
<comment type="caution">
    <text evidence="2">The sequence shown here is derived from an EMBL/GenBank/DDBJ whole genome shotgun (WGS) entry which is preliminary data.</text>
</comment>
<proteinExistence type="predicted"/>
<dbReference type="AlphaFoldDB" id="A0AAV4J7M7"/>
<keyword evidence="1" id="KW-0812">Transmembrane</keyword>
<feature type="transmembrane region" description="Helical" evidence="1">
    <location>
        <begin position="25"/>
        <end position="45"/>
    </location>
</feature>
<organism evidence="2 3">
    <name type="scientific">Elysia marginata</name>
    <dbReference type="NCBI Taxonomy" id="1093978"/>
    <lineage>
        <taxon>Eukaryota</taxon>
        <taxon>Metazoa</taxon>
        <taxon>Spiralia</taxon>
        <taxon>Lophotrochozoa</taxon>
        <taxon>Mollusca</taxon>
        <taxon>Gastropoda</taxon>
        <taxon>Heterobranchia</taxon>
        <taxon>Euthyneura</taxon>
        <taxon>Panpulmonata</taxon>
        <taxon>Sacoglossa</taxon>
        <taxon>Placobranchoidea</taxon>
        <taxon>Plakobranchidae</taxon>
        <taxon>Elysia</taxon>
    </lineage>
</organism>
<evidence type="ECO:0008006" key="4">
    <source>
        <dbReference type="Google" id="ProtNLM"/>
    </source>
</evidence>
<evidence type="ECO:0000313" key="2">
    <source>
        <dbReference type="EMBL" id="GFS18664.1"/>
    </source>
</evidence>
<keyword evidence="1" id="KW-1133">Transmembrane helix</keyword>
<evidence type="ECO:0000313" key="3">
    <source>
        <dbReference type="Proteomes" id="UP000762676"/>
    </source>
</evidence>
<gene>
    <name evidence="2" type="ORF">ElyMa_003268600</name>
</gene>
<dbReference type="EMBL" id="BMAT01006728">
    <property type="protein sequence ID" value="GFS18664.1"/>
    <property type="molecule type" value="Genomic_DNA"/>
</dbReference>
<sequence>MVVVVVVAAAAAAVGVVVVVAAVAAAVVVVVVVVEVIIIIIRCLAPWRWRSCPFSSLDPRFPTMRSSPSLSPSKKSCHQAFSLFVFLCSSSPPLFRL</sequence>